<accession>A0ABM1EA35</accession>
<keyword evidence="9" id="KW-1185">Reference proteome</keyword>
<keyword evidence="5 8" id="KW-1133">Transmembrane helix</keyword>
<comment type="similarity">
    <text evidence="2">Belongs to the ninjurin family.</text>
</comment>
<dbReference type="GeneID" id="106810276"/>
<keyword evidence="3 8" id="KW-0812">Transmembrane</keyword>
<gene>
    <name evidence="10 11" type="primary">LOC106810276</name>
</gene>
<feature type="region of interest" description="Disordered" evidence="7">
    <location>
        <begin position="1"/>
        <end position="29"/>
    </location>
</feature>
<dbReference type="RefSeq" id="XP_014669055.1">
    <property type="nucleotide sequence ID" value="XM_014813569.1"/>
</dbReference>
<name>A0ABM1EA35_PRICU</name>
<keyword evidence="6 8" id="KW-0472">Membrane</keyword>
<evidence type="ECO:0000256" key="3">
    <source>
        <dbReference type="ARBA" id="ARBA00022692"/>
    </source>
</evidence>
<feature type="compositionally biased region" description="Polar residues" evidence="7">
    <location>
        <begin position="1"/>
        <end position="15"/>
    </location>
</feature>
<keyword evidence="4" id="KW-0130">Cell adhesion</keyword>
<sequence>MTTNVEQVAPMSTGSAAEAKDIVQQQENDQSEVEVEPATEVVIKKVRKLDMNSYATRKTIGLVLLDLALLVANMEKMKSVIAEGHTHLDFYYFVLVMLVIIAIVQLGLAFILLYVGKLDLTDKTNHWDLDVWNSIAIIAIVAVTVLQIITSSFGAERPAH</sequence>
<dbReference type="RefSeq" id="XP_014669056.1">
    <property type="nucleotide sequence ID" value="XM_014813570.1"/>
</dbReference>
<dbReference type="PANTHER" id="PTHR12316:SF17">
    <property type="entry name" value="NINJURIN C, ISOFORM D"/>
    <property type="match status" value="1"/>
</dbReference>
<organism evidence="9 11">
    <name type="scientific">Priapulus caudatus</name>
    <name type="common">Priapulid worm</name>
    <dbReference type="NCBI Taxonomy" id="37621"/>
    <lineage>
        <taxon>Eukaryota</taxon>
        <taxon>Metazoa</taxon>
        <taxon>Ecdysozoa</taxon>
        <taxon>Scalidophora</taxon>
        <taxon>Priapulida</taxon>
        <taxon>Priapulimorpha</taxon>
        <taxon>Priapulimorphida</taxon>
        <taxon>Priapulidae</taxon>
        <taxon>Priapulus</taxon>
    </lineage>
</organism>
<evidence type="ECO:0000256" key="6">
    <source>
        <dbReference type="ARBA" id="ARBA00023136"/>
    </source>
</evidence>
<evidence type="ECO:0000256" key="7">
    <source>
        <dbReference type="SAM" id="MobiDB-lite"/>
    </source>
</evidence>
<evidence type="ECO:0000256" key="8">
    <source>
        <dbReference type="SAM" id="Phobius"/>
    </source>
</evidence>
<evidence type="ECO:0000313" key="9">
    <source>
        <dbReference type="Proteomes" id="UP000695022"/>
    </source>
</evidence>
<evidence type="ECO:0000256" key="5">
    <source>
        <dbReference type="ARBA" id="ARBA00022989"/>
    </source>
</evidence>
<evidence type="ECO:0000256" key="1">
    <source>
        <dbReference type="ARBA" id="ARBA00004141"/>
    </source>
</evidence>
<feature type="transmembrane region" description="Helical" evidence="8">
    <location>
        <begin position="135"/>
        <end position="155"/>
    </location>
</feature>
<evidence type="ECO:0000313" key="10">
    <source>
        <dbReference type="RefSeq" id="XP_014669055.1"/>
    </source>
</evidence>
<feature type="transmembrane region" description="Helical" evidence="8">
    <location>
        <begin position="92"/>
        <end position="115"/>
    </location>
</feature>
<dbReference type="Pfam" id="PF04923">
    <property type="entry name" value="Ninjurin"/>
    <property type="match status" value="1"/>
</dbReference>
<evidence type="ECO:0000313" key="11">
    <source>
        <dbReference type="RefSeq" id="XP_014669056.1"/>
    </source>
</evidence>
<dbReference type="InterPro" id="IPR007007">
    <property type="entry name" value="Ninjurin"/>
</dbReference>
<evidence type="ECO:0000256" key="4">
    <source>
        <dbReference type="ARBA" id="ARBA00022889"/>
    </source>
</evidence>
<evidence type="ECO:0000256" key="2">
    <source>
        <dbReference type="ARBA" id="ARBA00008141"/>
    </source>
</evidence>
<dbReference type="PANTHER" id="PTHR12316">
    <property type="entry name" value="NINJURIN-RELATED"/>
    <property type="match status" value="1"/>
</dbReference>
<reference evidence="10 11" key="1">
    <citation type="submission" date="2025-05" db="UniProtKB">
        <authorList>
            <consortium name="RefSeq"/>
        </authorList>
    </citation>
    <scope>IDENTIFICATION</scope>
</reference>
<proteinExistence type="inferred from homology"/>
<comment type="subcellular location">
    <subcellularLocation>
        <location evidence="1">Membrane</location>
        <topology evidence="1">Multi-pass membrane protein</topology>
    </subcellularLocation>
</comment>
<protein>
    <submittedName>
        <fullName evidence="10 11">Ninjurin-1-like</fullName>
    </submittedName>
</protein>
<dbReference type="Proteomes" id="UP000695022">
    <property type="component" value="Unplaced"/>
</dbReference>